<gene>
    <name evidence="2" type="ORF">HALOF300_02918</name>
</gene>
<keyword evidence="3" id="KW-1185">Reference proteome</keyword>
<evidence type="ECO:0000313" key="3">
    <source>
        <dbReference type="Proteomes" id="UP000419743"/>
    </source>
</evidence>
<evidence type="ECO:0000313" key="2">
    <source>
        <dbReference type="EMBL" id="VZO38033.1"/>
    </source>
</evidence>
<protein>
    <submittedName>
        <fullName evidence="2">Uncharacterized protein</fullName>
    </submittedName>
</protein>
<organism evidence="2 3">
    <name type="scientific">Occultella aeris</name>
    <dbReference type="NCBI Taxonomy" id="2761496"/>
    <lineage>
        <taxon>Bacteria</taxon>
        <taxon>Bacillati</taxon>
        <taxon>Actinomycetota</taxon>
        <taxon>Actinomycetes</taxon>
        <taxon>Micrococcales</taxon>
        <taxon>Ruaniaceae</taxon>
        <taxon>Occultella</taxon>
    </lineage>
</organism>
<name>A0A7M4DLA1_9MICO</name>
<feature type="transmembrane region" description="Helical" evidence="1">
    <location>
        <begin position="25"/>
        <end position="47"/>
    </location>
</feature>
<feature type="transmembrane region" description="Helical" evidence="1">
    <location>
        <begin position="53"/>
        <end position="75"/>
    </location>
</feature>
<evidence type="ECO:0000256" key="1">
    <source>
        <dbReference type="SAM" id="Phobius"/>
    </source>
</evidence>
<reference evidence="2 3" key="1">
    <citation type="submission" date="2019-11" db="EMBL/GenBank/DDBJ databases">
        <authorList>
            <person name="Criscuolo A."/>
        </authorList>
    </citation>
    <scope>NUCLEOTIDE SEQUENCE [LARGE SCALE GENOMIC DNA]</scope>
    <source>
        <strain evidence="2">CIP111667</strain>
    </source>
</reference>
<dbReference type="Proteomes" id="UP000419743">
    <property type="component" value="Unassembled WGS sequence"/>
</dbReference>
<keyword evidence="1" id="KW-1133">Transmembrane helix</keyword>
<feature type="transmembrane region" description="Helical" evidence="1">
    <location>
        <begin position="194"/>
        <end position="220"/>
    </location>
</feature>
<dbReference type="RefSeq" id="WP_156741644.1">
    <property type="nucleotide sequence ID" value="NZ_CACRYJ010000044.1"/>
</dbReference>
<keyword evidence="1" id="KW-0812">Transmembrane</keyword>
<comment type="caution">
    <text evidence="2">The sequence shown here is derived from an EMBL/GenBank/DDBJ whole genome shotgun (WGS) entry which is preliminary data.</text>
</comment>
<proteinExistence type="predicted"/>
<keyword evidence="1" id="KW-0472">Membrane</keyword>
<accession>A0A7M4DLA1</accession>
<dbReference type="AlphaFoldDB" id="A0A7M4DLA1"/>
<dbReference type="EMBL" id="CACRYJ010000044">
    <property type="protein sequence ID" value="VZO38033.1"/>
    <property type="molecule type" value="Genomic_DNA"/>
</dbReference>
<sequence>MSSLGDSMGNLAAFTGRLLGGPSRFLIIVATAALTLALILDVVLLTSPGGPGVAGSVALLALPALLAVPVVVLAVRRRRWLRAVASLGEHRVVSIEPGARLSTGDALVERVEQDMHGRAGEDDVNAVFDAFSEAAVTGSGKGAGARLTQILGVGRLGIIGRALARVDQAQRALLAAAGGPVAAPYLKDDLRVTLAAALGVFVAIPIASLMAIILALVLLAR</sequence>